<evidence type="ECO:0000313" key="1">
    <source>
        <dbReference type="EMBL" id="GIZ03654.1"/>
    </source>
</evidence>
<sequence>MSGTTYTVKSYALKNSNEPPSQVLPKKLYSVSISYDCCSYQNSYSLNQCVSQILIREKNVSEQQRNQDINCLKISFSSDLECKSPLRGKDFSKFSFNNCSLKVLKGSTFKQSDSFDFNPHIAASSLSAFYKENKPVFKKRNCLC</sequence>
<proteinExistence type="predicted"/>
<protein>
    <submittedName>
        <fullName evidence="1">Uncharacterized protein</fullName>
    </submittedName>
</protein>
<reference evidence="1 2" key="1">
    <citation type="submission" date="2021-06" db="EMBL/GenBank/DDBJ databases">
        <title>Caerostris extrusa draft genome.</title>
        <authorList>
            <person name="Kono N."/>
            <person name="Arakawa K."/>
        </authorList>
    </citation>
    <scope>NUCLEOTIDE SEQUENCE [LARGE SCALE GENOMIC DNA]</scope>
</reference>
<name>A0AAV4YBU2_CAEEX</name>
<dbReference type="Proteomes" id="UP001054945">
    <property type="component" value="Unassembled WGS sequence"/>
</dbReference>
<dbReference type="EMBL" id="BPLR01001633">
    <property type="protein sequence ID" value="GIZ03654.1"/>
    <property type="molecule type" value="Genomic_DNA"/>
</dbReference>
<keyword evidence="2" id="KW-1185">Reference proteome</keyword>
<evidence type="ECO:0000313" key="2">
    <source>
        <dbReference type="Proteomes" id="UP001054945"/>
    </source>
</evidence>
<comment type="caution">
    <text evidence="1">The sequence shown here is derived from an EMBL/GenBank/DDBJ whole genome shotgun (WGS) entry which is preliminary data.</text>
</comment>
<gene>
    <name evidence="1" type="ORF">CEXT_481571</name>
</gene>
<accession>A0AAV4YBU2</accession>
<organism evidence="1 2">
    <name type="scientific">Caerostris extrusa</name>
    <name type="common">Bark spider</name>
    <name type="synonym">Caerostris bankana</name>
    <dbReference type="NCBI Taxonomy" id="172846"/>
    <lineage>
        <taxon>Eukaryota</taxon>
        <taxon>Metazoa</taxon>
        <taxon>Ecdysozoa</taxon>
        <taxon>Arthropoda</taxon>
        <taxon>Chelicerata</taxon>
        <taxon>Arachnida</taxon>
        <taxon>Araneae</taxon>
        <taxon>Araneomorphae</taxon>
        <taxon>Entelegynae</taxon>
        <taxon>Araneoidea</taxon>
        <taxon>Araneidae</taxon>
        <taxon>Caerostris</taxon>
    </lineage>
</organism>
<dbReference type="AlphaFoldDB" id="A0AAV4YBU2"/>